<accession>A0A0J6EZN0</accession>
<name>A0A0J6EZN0_9BACI</name>
<dbReference type="AlphaFoldDB" id="A0A0J6EZN0"/>
<feature type="region of interest" description="Disordered" evidence="1">
    <location>
        <begin position="1"/>
        <end position="41"/>
    </location>
</feature>
<reference evidence="3 7" key="4">
    <citation type="submission" date="2023-03" db="EMBL/GenBank/DDBJ databases">
        <title>Agriculturally important microbes genome sequencing.</title>
        <authorList>
            <person name="Dunlap C."/>
        </authorList>
    </citation>
    <scope>NUCLEOTIDE SEQUENCE [LARGE SCALE GENOMIC DNA]</scope>
    <source>
        <strain evidence="3 7">CBP-3203</strain>
    </source>
</reference>
<accession>A0A0J6ERQ8</accession>
<dbReference type="KEGG" id="bgy:BGLY_2471"/>
<dbReference type="Proteomes" id="UP000036168">
    <property type="component" value="Unassembled WGS sequence"/>
</dbReference>
<reference evidence="2" key="2">
    <citation type="submission" date="2015-10" db="EMBL/GenBank/DDBJ databases">
        <authorList>
            <person name="Dunlap C."/>
        </authorList>
    </citation>
    <scope>NUCLEOTIDE SEQUENCE</scope>
    <source>
        <strain evidence="2">GO-13</strain>
    </source>
</reference>
<evidence type="ECO:0000313" key="3">
    <source>
        <dbReference type="EMBL" id="MEC0486603.1"/>
    </source>
</evidence>
<evidence type="ECO:0000313" key="4">
    <source>
        <dbReference type="EMBL" id="QAT65636.1"/>
    </source>
</evidence>
<feature type="compositionally biased region" description="Low complexity" evidence="1">
    <location>
        <begin position="25"/>
        <end position="41"/>
    </location>
</feature>
<dbReference type="GeneID" id="82853488"/>
<dbReference type="RefSeq" id="WP_046129522.1">
    <property type="nucleotide sequence ID" value="NZ_CP023481.1"/>
</dbReference>
<evidence type="ECO:0000313" key="6">
    <source>
        <dbReference type="Proteomes" id="UP000288675"/>
    </source>
</evidence>
<dbReference type="EMBL" id="CP035232">
    <property type="protein sequence ID" value="QAT65636.1"/>
    <property type="molecule type" value="Genomic_DNA"/>
</dbReference>
<dbReference type="PATRIC" id="fig|1664069.3.peg.890"/>
<sequence length="41" mass="4619">MEKKGIKNGSIEQINNDHETESAFQQEQKSNKQQKSGGTLK</sequence>
<proteinExistence type="predicted"/>
<dbReference type="EMBL" id="JARRTL010000019">
    <property type="protein sequence ID" value="MEC0486603.1"/>
    <property type="molecule type" value="Genomic_DNA"/>
</dbReference>
<dbReference type="Proteomes" id="UP000288675">
    <property type="component" value="Chromosome"/>
</dbReference>
<organism evidence="2 5">
    <name type="scientific">Bacillus glycinifermentans</name>
    <dbReference type="NCBI Taxonomy" id="1664069"/>
    <lineage>
        <taxon>Bacteria</taxon>
        <taxon>Bacillati</taxon>
        <taxon>Bacillota</taxon>
        <taxon>Bacilli</taxon>
        <taxon>Bacillales</taxon>
        <taxon>Bacillaceae</taxon>
        <taxon>Bacillus</taxon>
    </lineage>
</organism>
<reference evidence="2 5" key="1">
    <citation type="journal article" date="2015" name="Int. J. Syst. Evol. Microbiol.">
        <title>Bacillus glycinifermentans sp. nov., isolated from fermented soybean paste.</title>
        <authorList>
            <person name="Kim S.J."/>
            <person name="Dunlap C.A."/>
            <person name="Kwon S.W."/>
            <person name="Rooney A.P."/>
        </authorList>
    </citation>
    <scope>NUCLEOTIDE SEQUENCE [LARGE SCALE GENOMIC DNA]</scope>
    <source>
        <strain evidence="2 5">GO-13</strain>
    </source>
</reference>
<evidence type="ECO:0000313" key="7">
    <source>
        <dbReference type="Proteomes" id="UP001341297"/>
    </source>
</evidence>
<reference evidence="4 6" key="3">
    <citation type="submission" date="2019-01" db="EMBL/GenBank/DDBJ databases">
        <title>Genome sequence of Bacillus glycinifermentans SRCM103574.</title>
        <authorList>
            <person name="Kong H.-J."/>
            <person name="Jeong S.-Y."/>
            <person name="Jeong D.-Y."/>
        </authorList>
    </citation>
    <scope>NUCLEOTIDE SEQUENCE [LARGE SCALE GENOMIC DNA]</scope>
    <source>
        <strain evidence="4 6">SRCM103574</strain>
    </source>
</reference>
<keyword evidence="7" id="KW-1185">Reference proteome</keyword>
<evidence type="ECO:0000313" key="2">
    <source>
        <dbReference type="EMBL" id="KRT92973.1"/>
    </source>
</evidence>
<dbReference type="EMBL" id="LECW02000024">
    <property type="protein sequence ID" value="KRT92973.1"/>
    <property type="molecule type" value="Genomic_DNA"/>
</dbReference>
<dbReference type="Proteomes" id="UP001341297">
    <property type="component" value="Unassembled WGS sequence"/>
</dbReference>
<evidence type="ECO:0000256" key="1">
    <source>
        <dbReference type="SAM" id="MobiDB-lite"/>
    </source>
</evidence>
<protein>
    <submittedName>
        <fullName evidence="2">Biofilm-forming protein</fullName>
    </submittedName>
</protein>
<evidence type="ECO:0000313" key="5">
    <source>
        <dbReference type="Proteomes" id="UP000036168"/>
    </source>
</evidence>
<gene>
    <name evidence="2" type="ORF">AB447_220805</name>
    <name evidence="4" type="ORF">EQZ20_12495</name>
    <name evidence="3" type="ORF">P8828_17620</name>
</gene>